<feature type="transmembrane region" description="Helical" evidence="1">
    <location>
        <begin position="105"/>
        <end position="124"/>
    </location>
</feature>
<reference evidence="3" key="1">
    <citation type="submission" date="2023-06" db="EMBL/GenBank/DDBJ databases">
        <title>Genome-scale phylogeny and comparative genomics of the fungal order Sordariales.</title>
        <authorList>
            <consortium name="Lawrence Berkeley National Laboratory"/>
            <person name="Hensen N."/>
            <person name="Bonometti L."/>
            <person name="Westerberg I."/>
            <person name="Brannstrom I.O."/>
            <person name="Guillou S."/>
            <person name="Cros-Aarteil S."/>
            <person name="Calhoun S."/>
            <person name="Haridas S."/>
            <person name="Kuo A."/>
            <person name="Mondo S."/>
            <person name="Pangilinan J."/>
            <person name="Riley R."/>
            <person name="Labutti K."/>
            <person name="Andreopoulos B."/>
            <person name="Lipzen A."/>
            <person name="Chen C."/>
            <person name="Yanf M."/>
            <person name="Daum C."/>
            <person name="Ng V."/>
            <person name="Clum A."/>
            <person name="Steindorff A."/>
            <person name="Ohm R."/>
            <person name="Martin F."/>
            <person name="Silar P."/>
            <person name="Natvig D."/>
            <person name="Lalanne C."/>
            <person name="Gautier V."/>
            <person name="Ament-Velasquez S.L."/>
            <person name="Kruys A."/>
            <person name="Hutchinson M.I."/>
            <person name="Powell A.J."/>
            <person name="Barry K."/>
            <person name="Miller A.N."/>
            <person name="Grigoriev I.V."/>
            <person name="Debuchy R."/>
            <person name="Gladieux P."/>
            <person name="Thoren M.H."/>
            <person name="Johannesson H."/>
        </authorList>
    </citation>
    <scope>NUCLEOTIDE SEQUENCE</scope>
    <source>
        <strain evidence="3">SMH2532-1</strain>
    </source>
</reference>
<proteinExistence type="predicted"/>
<keyword evidence="1" id="KW-0472">Membrane</keyword>
<keyword evidence="1" id="KW-0812">Transmembrane</keyword>
<feature type="transmembrane region" description="Helical" evidence="1">
    <location>
        <begin position="17"/>
        <end position="35"/>
    </location>
</feature>
<accession>A0AA39Y8S4</accession>
<gene>
    <name evidence="3" type="ORF">B0T16DRAFT_113108</name>
</gene>
<organism evidence="3 4">
    <name type="scientific">Cercophora newfieldiana</name>
    <dbReference type="NCBI Taxonomy" id="92897"/>
    <lineage>
        <taxon>Eukaryota</taxon>
        <taxon>Fungi</taxon>
        <taxon>Dikarya</taxon>
        <taxon>Ascomycota</taxon>
        <taxon>Pezizomycotina</taxon>
        <taxon>Sordariomycetes</taxon>
        <taxon>Sordariomycetidae</taxon>
        <taxon>Sordariales</taxon>
        <taxon>Lasiosphaeriaceae</taxon>
        <taxon>Cercophora</taxon>
    </lineage>
</organism>
<evidence type="ECO:0000259" key="2">
    <source>
        <dbReference type="Pfam" id="PF06985"/>
    </source>
</evidence>
<dbReference type="PANTHER" id="PTHR33112">
    <property type="entry name" value="DOMAIN PROTEIN, PUTATIVE-RELATED"/>
    <property type="match status" value="1"/>
</dbReference>
<name>A0AA39Y8S4_9PEZI</name>
<sequence length="885" mass="99156">MEVVLAAADSLSSLSTVAQNFLVAVLLARVVGFLAPGVKKTKLWSTSWRAVLFVTSLYWAVAQQESMQSLFAATGFPMWFMEGICEAVVVIAVGLIVITILRASLTILAWTVGLTVAASLSSLLDLVHICSFGRLAVRAPRFRNADPFRNSGLCARCKKAIRASSILRGCWFPLVRATERHLLYGSLEEMQRHWHGCHLCEALLSQRSNDGTSTSAPSAAWQEKTGKVYLKVEFKKLYWNVDYLTSEFPISPLLLSLETDNGAKFEKLRLSEVCTQWTKHQPGTHMEVPGTSTSTGHFSTVWKLEEWIKTCSRHDACQQRDRDLDFIPSRLLYVGDLLRPRLRLVETPELLKAARVGQKIEYVALSHCWGGDIACRLTTSTYAKYSNVIPEEPETIPKNFLDAITITRQLGILFIWIDSLCIIQDSPGDWAHESITMGQVFANAYCVVAATASENSAGGCFRNRNTDRSGNRHLMVSENKRCFVTPFHPSVRTFFDTRVETAPLTKRAWAFQERLLSQRMIHFCSDVVLFECNTMQASEFSLDGVPYEKEQYAIQDGKIVQWIEDKLLRLGGIARDDSHRARRGVRGALDVLQSLGLSSTHTFAERMEFCKRWFDIVSAYSEGSLTRTTDKLVALAGVAELVQDRAGDPYLAGLWQSDSFVLQLLWTVREPLGKQPRYCAPSWSWASVHGRIGFSLLNGLDTSVANEEIITLKARVNEVRVFYEKRPVSKARSQVDSGYLVISCPAMGVSPSKDNPCILYQTLESSRSLSVPRIGRGKRLHFIPDCNEFSNAFVGPNVRGKQPPTIFLALHIATIRRSKKVQVDHGLVLQQRKGNKGADNNLSASYVRVGAWWATSSAKTSRSRPSLRRLTSGILRWPERTVRIE</sequence>
<feature type="domain" description="Heterokaryon incompatibility" evidence="2">
    <location>
        <begin position="362"/>
        <end position="513"/>
    </location>
</feature>
<feature type="transmembrane region" description="Helical" evidence="1">
    <location>
        <begin position="47"/>
        <end position="64"/>
    </location>
</feature>
<dbReference type="InterPro" id="IPR010730">
    <property type="entry name" value="HET"/>
</dbReference>
<dbReference type="Pfam" id="PF06985">
    <property type="entry name" value="HET"/>
    <property type="match status" value="1"/>
</dbReference>
<evidence type="ECO:0000313" key="4">
    <source>
        <dbReference type="Proteomes" id="UP001174936"/>
    </source>
</evidence>
<dbReference type="EMBL" id="JAULSV010000003">
    <property type="protein sequence ID" value="KAK0648149.1"/>
    <property type="molecule type" value="Genomic_DNA"/>
</dbReference>
<keyword evidence="4" id="KW-1185">Reference proteome</keyword>
<dbReference type="AlphaFoldDB" id="A0AA39Y8S4"/>
<feature type="transmembrane region" description="Helical" evidence="1">
    <location>
        <begin position="76"/>
        <end position="98"/>
    </location>
</feature>
<dbReference type="Proteomes" id="UP001174936">
    <property type="component" value="Unassembled WGS sequence"/>
</dbReference>
<dbReference type="PANTHER" id="PTHR33112:SF10">
    <property type="entry name" value="TOL"/>
    <property type="match status" value="1"/>
</dbReference>
<protein>
    <submittedName>
        <fullName evidence="3">Heterokaryon incompatibility protein-domain-containing protein</fullName>
    </submittedName>
</protein>
<keyword evidence="1" id="KW-1133">Transmembrane helix</keyword>
<evidence type="ECO:0000313" key="3">
    <source>
        <dbReference type="EMBL" id="KAK0648149.1"/>
    </source>
</evidence>
<comment type="caution">
    <text evidence="3">The sequence shown here is derived from an EMBL/GenBank/DDBJ whole genome shotgun (WGS) entry which is preliminary data.</text>
</comment>
<evidence type="ECO:0000256" key="1">
    <source>
        <dbReference type="SAM" id="Phobius"/>
    </source>
</evidence>